<evidence type="ECO:0000259" key="1">
    <source>
        <dbReference type="Pfam" id="PF01968"/>
    </source>
</evidence>
<dbReference type="AlphaFoldDB" id="A0A4R1BL11"/>
<dbReference type="SUPFAM" id="SSF53067">
    <property type="entry name" value="Actin-like ATPase domain"/>
    <property type="match status" value="1"/>
</dbReference>
<reference evidence="4 5" key="1">
    <citation type="submission" date="2019-03" db="EMBL/GenBank/DDBJ databases">
        <title>Whole genome sequence of a novel Rubrobacter taiwanensis strain, isolated from Yellowstone National Park.</title>
        <authorList>
            <person name="Freed S."/>
            <person name="Ramaley R.F."/>
            <person name="Kyndt J.A."/>
        </authorList>
    </citation>
    <scope>NUCLEOTIDE SEQUENCE [LARGE SCALE GENOMIC DNA]</scope>
    <source>
        <strain evidence="4 5">Yellowstone</strain>
    </source>
</reference>
<evidence type="ECO:0000313" key="4">
    <source>
        <dbReference type="EMBL" id="TCJ18090.1"/>
    </source>
</evidence>
<dbReference type="InterPro" id="IPR049517">
    <property type="entry name" value="ACX-like_C"/>
</dbReference>
<feature type="domain" description="Hydantoinase/oxoprolinase N-terminal" evidence="2">
    <location>
        <begin position="5"/>
        <end position="184"/>
    </location>
</feature>
<evidence type="ECO:0000259" key="2">
    <source>
        <dbReference type="Pfam" id="PF05378"/>
    </source>
</evidence>
<dbReference type="PANTHER" id="PTHR11365:SF23">
    <property type="entry name" value="HYPOTHETICAL 5-OXOPROLINASE (EUROFUNG)-RELATED"/>
    <property type="match status" value="1"/>
</dbReference>
<dbReference type="InterPro" id="IPR043129">
    <property type="entry name" value="ATPase_NBD"/>
</dbReference>
<dbReference type="Pfam" id="PF05378">
    <property type="entry name" value="Hydant_A_N"/>
    <property type="match status" value="1"/>
</dbReference>
<dbReference type="RefSeq" id="WP_132690208.1">
    <property type="nucleotide sequence ID" value="NZ_SKBU01000013.1"/>
</dbReference>
<evidence type="ECO:0000259" key="3">
    <source>
        <dbReference type="Pfam" id="PF19278"/>
    </source>
</evidence>
<gene>
    <name evidence="4" type="ORF">E0L93_06640</name>
</gene>
<dbReference type="OrthoDB" id="9768323at2"/>
<dbReference type="Pfam" id="PF01968">
    <property type="entry name" value="Hydantoinase_A"/>
    <property type="match status" value="1"/>
</dbReference>
<proteinExistence type="predicted"/>
<protein>
    <submittedName>
        <fullName evidence="4">Hydantoinase/oxoprolinase family protein</fullName>
    </submittedName>
</protein>
<evidence type="ECO:0000313" key="5">
    <source>
        <dbReference type="Proteomes" id="UP000295244"/>
    </source>
</evidence>
<dbReference type="GO" id="GO:0005829">
    <property type="term" value="C:cytosol"/>
    <property type="evidence" value="ECO:0007669"/>
    <property type="project" value="TreeGrafter"/>
</dbReference>
<organism evidence="4 5">
    <name type="scientific">Rubrobacter taiwanensis</name>
    <dbReference type="NCBI Taxonomy" id="185139"/>
    <lineage>
        <taxon>Bacteria</taxon>
        <taxon>Bacillati</taxon>
        <taxon>Actinomycetota</taxon>
        <taxon>Rubrobacteria</taxon>
        <taxon>Rubrobacterales</taxon>
        <taxon>Rubrobacteraceae</taxon>
        <taxon>Rubrobacter</taxon>
    </lineage>
</organism>
<dbReference type="GO" id="GO:0006749">
    <property type="term" value="P:glutathione metabolic process"/>
    <property type="evidence" value="ECO:0007669"/>
    <property type="project" value="TreeGrafter"/>
</dbReference>
<accession>A0A4R1BL11</accession>
<dbReference type="EMBL" id="SKBU01000013">
    <property type="protein sequence ID" value="TCJ18090.1"/>
    <property type="molecule type" value="Genomic_DNA"/>
</dbReference>
<dbReference type="Pfam" id="PF19278">
    <property type="entry name" value="Hydant_A_C"/>
    <property type="match status" value="1"/>
</dbReference>
<dbReference type="PANTHER" id="PTHR11365">
    <property type="entry name" value="5-OXOPROLINASE RELATED"/>
    <property type="match status" value="1"/>
</dbReference>
<dbReference type="InterPro" id="IPR002821">
    <property type="entry name" value="Hydantoinase_A"/>
</dbReference>
<dbReference type="Proteomes" id="UP000295244">
    <property type="component" value="Unassembled WGS sequence"/>
</dbReference>
<dbReference type="InterPro" id="IPR045079">
    <property type="entry name" value="Oxoprolinase-like"/>
</dbReference>
<sequence length="684" mass="73808">MAYNVAVDVGGTFTDVLIFDQQSGELTEGKVLSTPDDPSRGVVEGIETVCRKVGISFEDLNLLFHGTTVVTNMILTNTGSRVGLLTTKGHEQILLLARAWTPGPLYGWMSLQKPDPPADPTDTVGINERIGPDGGVLVPLDEGEVREAVERLVGRGVESLAIGFLNSYVNPAHERRAREIVREMYPDLSVSISADIGQEYGEYERTLTTVVNTAVQPRTMLYMRNFERSIRERRFGGALSIVRSDGGAMSTEAVAESPIQIALSGPSGGVTGSAYLAREIGIKDILTFDMGGTSTDVSLCLNGETPVRRDIRLGYFQFKSPAVDVHSVGAGGGSIAFVSASGALQVGPASAGADPGPAAYGRGGEEPTVTDANVVLHRIPPGVALGGTLEMDEEAARRAVGKVAERLGMGVEEAAEAILEIVNENMHAALRVVSVERGHDPREFGLVAFGGAGPMHANALGRLIRSHSVIVPPTPGVMSAFGFLSSDIQNEFPETYLRTAEETPAAELRATVERLIAQANEWLDGEGVEEEGKRFDLYADCRYYLQNIQIPCRFELDELTGEDSTFLRERFEEAHRQRYNFELPDSPLEIATVRVVGRGTIRGVSLVESEDGAGADASEAVLRTERVYFGGEWMETPIYDRGRLRPNHTVEGPAVVVQDDTTTVIEPGYRGAVDRFGNILIEEA</sequence>
<feature type="domain" description="Acetophenone carboxylase-like C-terminal" evidence="3">
    <location>
        <begin position="503"/>
        <end position="676"/>
    </location>
</feature>
<comment type="caution">
    <text evidence="4">The sequence shown here is derived from an EMBL/GenBank/DDBJ whole genome shotgun (WGS) entry which is preliminary data.</text>
</comment>
<keyword evidence="5" id="KW-1185">Reference proteome</keyword>
<name>A0A4R1BL11_9ACTN</name>
<dbReference type="InterPro" id="IPR008040">
    <property type="entry name" value="Hydant_A_N"/>
</dbReference>
<dbReference type="GO" id="GO:0017168">
    <property type="term" value="F:5-oxoprolinase (ATP-hydrolyzing) activity"/>
    <property type="evidence" value="ECO:0007669"/>
    <property type="project" value="TreeGrafter"/>
</dbReference>
<feature type="domain" description="Hydantoinase A/oxoprolinase" evidence="1">
    <location>
        <begin position="205"/>
        <end position="491"/>
    </location>
</feature>